<evidence type="ECO:0000256" key="2">
    <source>
        <dbReference type="ARBA" id="ARBA00009858"/>
    </source>
</evidence>
<gene>
    <name evidence="8" type="ORF">M407DRAFT_121044</name>
</gene>
<dbReference type="STRING" id="1051891.A0A0C3QC29"/>
<comment type="similarity">
    <text evidence="2">Belongs to the CMC4 family.</text>
</comment>
<evidence type="ECO:0000256" key="7">
    <source>
        <dbReference type="SAM" id="MobiDB-lite"/>
    </source>
</evidence>
<name>A0A0C3QC29_9AGAM</name>
<keyword evidence="4" id="KW-0496">Mitochondrion</keyword>
<dbReference type="OrthoDB" id="13601at2759"/>
<feature type="region of interest" description="Disordered" evidence="7">
    <location>
        <begin position="46"/>
        <end position="80"/>
    </location>
</feature>
<protein>
    <recommendedName>
        <fullName evidence="3">Cx9C motif-containing protein 4, mitochondrial</fullName>
    </recommendedName>
</protein>
<evidence type="ECO:0000313" key="8">
    <source>
        <dbReference type="EMBL" id="KIO22039.1"/>
    </source>
</evidence>
<organism evidence="8 9">
    <name type="scientific">Tulasnella calospora MUT 4182</name>
    <dbReference type="NCBI Taxonomy" id="1051891"/>
    <lineage>
        <taxon>Eukaryota</taxon>
        <taxon>Fungi</taxon>
        <taxon>Dikarya</taxon>
        <taxon>Basidiomycota</taxon>
        <taxon>Agaricomycotina</taxon>
        <taxon>Agaricomycetes</taxon>
        <taxon>Cantharellales</taxon>
        <taxon>Tulasnellaceae</taxon>
        <taxon>Tulasnella</taxon>
    </lineage>
</organism>
<keyword evidence="5 6" id="KW-1015">Disulfide bond</keyword>
<evidence type="ECO:0000256" key="4">
    <source>
        <dbReference type="ARBA" id="ARBA00023128"/>
    </source>
</evidence>
<feature type="disulfide bond" evidence="6">
    <location>
        <begin position="18"/>
        <end position="29"/>
    </location>
</feature>
<dbReference type="Gene3D" id="1.10.287.1130">
    <property type="entry name" value="CytochromE C oxidase copper chaperone"/>
    <property type="match status" value="1"/>
</dbReference>
<dbReference type="SUPFAM" id="SSF47072">
    <property type="entry name" value="Cysteine alpha-hairpin motif"/>
    <property type="match status" value="1"/>
</dbReference>
<evidence type="ECO:0000256" key="3">
    <source>
        <dbReference type="ARBA" id="ARBA00019406"/>
    </source>
</evidence>
<feature type="disulfide bond" evidence="6">
    <location>
        <begin position="8"/>
        <end position="39"/>
    </location>
</feature>
<evidence type="ECO:0000256" key="6">
    <source>
        <dbReference type="PIRSR" id="PIRSR627179-50"/>
    </source>
</evidence>
<feature type="compositionally biased region" description="Basic residues" evidence="7">
    <location>
        <begin position="69"/>
        <end position="80"/>
    </location>
</feature>
<dbReference type="GO" id="GO:0005758">
    <property type="term" value="C:mitochondrial intermembrane space"/>
    <property type="evidence" value="ECO:0007669"/>
    <property type="project" value="UniProtKB-SubCell"/>
</dbReference>
<reference evidence="9" key="2">
    <citation type="submission" date="2015-01" db="EMBL/GenBank/DDBJ databases">
        <title>Evolutionary Origins and Diversification of the Mycorrhizal Mutualists.</title>
        <authorList>
            <consortium name="DOE Joint Genome Institute"/>
            <consortium name="Mycorrhizal Genomics Consortium"/>
            <person name="Kohler A."/>
            <person name="Kuo A."/>
            <person name="Nagy L.G."/>
            <person name="Floudas D."/>
            <person name="Copeland A."/>
            <person name="Barry K.W."/>
            <person name="Cichocki N."/>
            <person name="Veneault-Fourrey C."/>
            <person name="LaButti K."/>
            <person name="Lindquist E.A."/>
            <person name="Lipzen A."/>
            <person name="Lundell T."/>
            <person name="Morin E."/>
            <person name="Murat C."/>
            <person name="Riley R."/>
            <person name="Ohm R."/>
            <person name="Sun H."/>
            <person name="Tunlid A."/>
            <person name="Henrissat B."/>
            <person name="Grigoriev I.V."/>
            <person name="Hibbett D.S."/>
            <person name="Martin F."/>
        </authorList>
    </citation>
    <scope>NUCLEOTIDE SEQUENCE [LARGE SCALE GENOMIC DNA]</scope>
    <source>
        <strain evidence="9">MUT 4182</strain>
    </source>
</reference>
<dbReference type="PROSITE" id="PS51808">
    <property type="entry name" value="CHCH"/>
    <property type="match status" value="1"/>
</dbReference>
<evidence type="ECO:0000256" key="1">
    <source>
        <dbReference type="ARBA" id="ARBA00004569"/>
    </source>
</evidence>
<dbReference type="InterPro" id="IPR009069">
    <property type="entry name" value="Cys_alpha_HP_mot_SF"/>
</dbReference>
<reference evidence="8 9" key="1">
    <citation type="submission" date="2014-04" db="EMBL/GenBank/DDBJ databases">
        <authorList>
            <consortium name="DOE Joint Genome Institute"/>
            <person name="Kuo A."/>
            <person name="Girlanda M."/>
            <person name="Perotto S."/>
            <person name="Kohler A."/>
            <person name="Nagy L.G."/>
            <person name="Floudas D."/>
            <person name="Copeland A."/>
            <person name="Barry K.W."/>
            <person name="Cichocki N."/>
            <person name="Veneault-Fourrey C."/>
            <person name="LaButti K."/>
            <person name="Lindquist E.A."/>
            <person name="Lipzen A."/>
            <person name="Lundell T."/>
            <person name="Morin E."/>
            <person name="Murat C."/>
            <person name="Sun H."/>
            <person name="Tunlid A."/>
            <person name="Henrissat B."/>
            <person name="Grigoriev I.V."/>
            <person name="Hibbett D.S."/>
            <person name="Martin F."/>
            <person name="Nordberg H.P."/>
            <person name="Cantor M.N."/>
            <person name="Hua S.X."/>
        </authorList>
    </citation>
    <scope>NUCLEOTIDE SEQUENCE [LARGE SCALE GENOMIC DNA]</scope>
    <source>
        <strain evidence="8 9">MUT 4182</strain>
    </source>
</reference>
<keyword evidence="9" id="KW-1185">Reference proteome</keyword>
<dbReference type="AlphaFoldDB" id="A0A0C3QC29"/>
<feature type="disulfide bond" evidence="6">
    <location>
        <begin position="40"/>
        <end position="60"/>
    </location>
</feature>
<evidence type="ECO:0000256" key="5">
    <source>
        <dbReference type="ARBA" id="ARBA00023157"/>
    </source>
</evidence>
<dbReference type="Proteomes" id="UP000054248">
    <property type="component" value="Unassembled WGS sequence"/>
</dbReference>
<dbReference type="Pfam" id="PF08991">
    <property type="entry name" value="CMC4"/>
    <property type="match status" value="1"/>
</dbReference>
<dbReference type="EMBL" id="KN823120">
    <property type="protein sequence ID" value="KIO22039.1"/>
    <property type="molecule type" value="Genomic_DNA"/>
</dbReference>
<evidence type="ECO:0000313" key="9">
    <source>
        <dbReference type="Proteomes" id="UP000054248"/>
    </source>
</evidence>
<dbReference type="HOGENOM" id="CLU_177210_0_0_1"/>
<proteinExistence type="inferred from homology"/>
<accession>A0A0C3QC29</accession>
<dbReference type="PANTHER" id="PTHR15590">
    <property type="entry name" value="CX9C MOTIF-CONTAINING PROTEIN 4"/>
    <property type="match status" value="1"/>
</dbReference>
<dbReference type="PANTHER" id="PTHR15590:SF0">
    <property type="entry name" value="CX9C MOTIF-CONTAINING PROTEIN 4"/>
    <property type="match status" value="1"/>
</dbReference>
<sequence>MAKDEPPCQAEACSLQGCLNRNTYTPDKCEAHVIALFKCCQTMYETASGDGKAPGSSTACPKPSVVERRLKRKGSNSSRK</sequence>
<dbReference type="InterPro" id="IPR027179">
    <property type="entry name" value="CMC4"/>
</dbReference>
<comment type="subcellular location">
    <subcellularLocation>
        <location evidence="1">Mitochondrion intermembrane space</location>
    </subcellularLocation>
</comment>